<keyword evidence="1" id="KW-0812">Transmembrane</keyword>
<evidence type="ECO:0000313" key="2">
    <source>
        <dbReference type="EMBL" id="MFD1141004.1"/>
    </source>
</evidence>
<name>A0ABW3Q5M0_9BACT</name>
<keyword evidence="1" id="KW-1133">Transmembrane helix</keyword>
<dbReference type="RefSeq" id="WP_265990639.1">
    <property type="nucleotide sequence ID" value="NZ_CP110973.1"/>
</dbReference>
<evidence type="ECO:0000313" key="3">
    <source>
        <dbReference type="Proteomes" id="UP001597116"/>
    </source>
</evidence>
<sequence>MNFSLKTFFKSLITTVVLFAGIHALIQLGYPLLKGRPFDEAWADYRFPFLAIPLAVGVALLRQQKE</sequence>
<feature type="transmembrane region" description="Helical" evidence="1">
    <location>
        <begin position="12"/>
        <end position="33"/>
    </location>
</feature>
<keyword evidence="3" id="KW-1185">Reference proteome</keyword>
<accession>A0ABW3Q5M0</accession>
<comment type="caution">
    <text evidence="2">The sequence shown here is derived from an EMBL/GenBank/DDBJ whole genome shotgun (WGS) entry which is preliminary data.</text>
</comment>
<protein>
    <submittedName>
        <fullName evidence="2">Uncharacterized protein</fullName>
    </submittedName>
</protein>
<organism evidence="2 3">
    <name type="scientific">Larkinella insperata</name>
    <dbReference type="NCBI Taxonomy" id="332158"/>
    <lineage>
        <taxon>Bacteria</taxon>
        <taxon>Pseudomonadati</taxon>
        <taxon>Bacteroidota</taxon>
        <taxon>Cytophagia</taxon>
        <taxon>Cytophagales</taxon>
        <taxon>Spirosomataceae</taxon>
        <taxon>Larkinella</taxon>
    </lineage>
</organism>
<keyword evidence="1" id="KW-0472">Membrane</keyword>
<dbReference type="EMBL" id="JBHTLP010000006">
    <property type="protein sequence ID" value="MFD1141004.1"/>
    <property type="molecule type" value="Genomic_DNA"/>
</dbReference>
<evidence type="ECO:0000256" key="1">
    <source>
        <dbReference type="SAM" id="Phobius"/>
    </source>
</evidence>
<reference evidence="3" key="1">
    <citation type="journal article" date="2019" name="Int. J. Syst. Evol. Microbiol.">
        <title>The Global Catalogue of Microorganisms (GCM) 10K type strain sequencing project: providing services to taxonomists for standard genome sequencing and annotation.</title>
        <authorList>
            <consortium name="The Broad Institute Genomics Platform"/>
            <consortium name="The Broad Institute Genome Sequencing Center for Infectious Disease"/>
            <person name="Wu L."/>
            <person name="Ma J."/>
        </authorList>
    </citation>
    <scope>NUCLEOTIDE SEQUENCE [LARGE SCALE GENOMIC DNA]</scope>
    <source>
        <strain evidence="3">CCUG 55608</strain>
    </source>
</reference>
<feature type="transmembrane region" description="Helical" evidence="1">
    <location>
        <begin position="45"/>
        <end position="61"/>
    </location>
</feature>
<gene>
    <name evidence="2" type="ORF">ACFQ4C_07785</name>
</gene>
<dbReference type="Proteomes" id="UP001597116">
    <property type="component" value="Unassembled WGS sequence"/>
</dbReference>
<proteinExistence type="predicted"/>